<dbReference type="InterPro" id="IPR032710">
    <property type="entry name" value="NTF2-like_dom_sf"/>
</dbReference>
<dbReference type="EMBL" id="JAZAVJ010000075">
    <property type="protein sequence ID" value="KAK7415937.1"/>
    <property type="molecule type" value="Genomic_DNA"/>
</dbReference>
<protein>
    <recommendedName>
        <fullName evidence="3">Lumazine-binding protein</fullName>
    </recommendedName>
</protein>
<accession>A0ABR1H4X2</accession>
<keyword evidence="2" id="KW-1185">Reference proteome</keyword>
<name>A0ABR1H4X2_9HYPO</name>
<gene>
    <name evidence="1" type="ORF">QQX98_005510</name>
</gene>
<proteinExistence type="predicted"/>
<dbReference type="Proteomes" id="UP001498476">
    <property type="component" value="Unassembled WGS sequence"/>
</dbReference>
<comment type="caution">
    <text evidence="1">The sequence shown here is derived from an EMBL/GenBank/DDBJ whole genome shotgun (WGS) entry which is preliminary data.</text>
</comment>
<dbReference type="Pfam" id="PF12893">
    <property type="entry name" value="Lumazine_bd_2"/>
    <property type="match status" value="1"/>
</dbReference>
<evidence type="ECO:0008006" key="3">
    <source>
        <dbReference type="Google" id="ProtNLM"/>
    </source>
</evidence>
<dbReference type="Gene3D" id="3.10.450.50">
    <property type="match status" value="1"/>
</dbReference>
<organism evidence="1 2">
    <name type="scientific">Neonectria punicea</name>
    <dbReference type="NCBI Taxonomy" id="979145"/>
    <lineage>
        <taxon>Eukaryota</taxon>
        <taxon>Fungi</taxon>
        <taxon>Dikarya</taxon>
        <taxon>Ascomycota</taxon>
        <taxon>Pezizomycotina</taxon>
        <taxon>Sordariomycetes</taxon>
        <taxon>Hypocreomycetidae</taxon>
        <taxon>Hypocreales</taxon>
        <taxon>Nectriaceae</taxon>
        <taxon>Neonectria</taxon>
    </lineage>
</organism>
<dbReference type="SUPFAM" id="SSF54427">
    <property type="entry name" value="NTF2-like"/>
    <property type="match status" value="1"/>
</dbReference>
<evidence type="ECO:0000313" key="2">
    <source>
        <dbReference type="Proteomes" id="UP001498476"/>
    </source>
</evidence>
<reference evidence="1 2" key="1">
    <citation type="journal article" date="2025" name="Microbiol. Resour. Announc.">
        <title>Draft genome sequences for Neonectria magnoliae and Neonectria punicea, canker pathogens of Liriodendron tulipifera and Acer saccharum in West Virginia.</title>
        <authorList>
            <person name="Petronek H.M."/>
            <person name="Kasson M.T."/>
            <person name="Metheny A.M."/>
            <person name="Stauder C.M."/>
            <person name="Lovett B."/>
            <person name="Lynch S.C."/>
            <person name="Garnas J.R."/>
            <person name="Kasson L.R."/>
            <person name="Stajich J.E."/>
        </authorList>
    </citation>
    <scope>NUCLEOTIDE SEQUENCE [LARGE SCALE GENOMIC DNA]</scope>
    <source>
        <strain evidence="1 2">NRRL 64653</strain>
    </source>
</reference>
<sequence>MSKNIKTIPTSEYDEVIRVVQEYYVDGLRVGSTATVAKSFHKDATMYGLTLDGVLPGSPVKNRYDFMDQHGDAPKIKTRLDVVGITPTTAVVKVDMENDAAGCDYTDFHTMIRLDGKWQIVAKVLIYSYSAYELMALAWDRPYEEFMEPMDEKVWNQTSWSTFDGAPQDVVFEHRFSIRRIQTKIRKFWNEFENLNL</sequence>
<evidence type="ECO:0000313" key="1">
    <source>
        <dbReference type="EMBL" id="KAK7415937.1"/>
    </source>
</evidence>
<dbReference type="InterPro" id="IPR039437">
    <property type="entry name" value="FrzH/put_lumazine-bd"/>
</dbReference>